<evidence type="ECO:0000256" key="1">
    <source>
        <dbReference type="SAM" id="SignalP"/>
    </source>
</evidence>
<dbReference type="Proteomes" id="UP000724874">
    <property type="component" value="Unassembled WGS sequence"/>
</dbReference>
<keyword evidence="1" id="KW-0732">Signal</keyword>
<keyword evidence="3" id="KW-1185">Reference proteome</keyword>
<evidence type="ECO:0000313" key="2">
    <source>
        <dbReference type="EMBL" id="KAF8875097.1"/>
    </source>
</evidence>
<reference evidence="2" key="1">
    <citation type="submission" date="2020-11" db="EMBL/GenBank/DDBJ databases">
        <authorList>
            <consortium name="DOE Joint Genome Institute"/>
            <person name="Ahrendt S."/>
            <person name="Riley R."/>
            <person name="Andreopoulos W."/>
            <person name="LaButti K."/>
            <person name="Pangilinan J."/>
            <person name="Ruiz-duenas F.J."/>
            <person name="Barrasa J.M."/>
            <person name="Sanchez-Garcia M."/>
            <person name="Camarero S."/>
            <person name="Miyauchi S."/>
            <person name="Serrano A."/>
            <person name="Linde D."/>
            <person name="Babiker R."/>
            <person name="Drula E."/>
            <person name="Ayuso-Fernandez I."/>
            <person name="Pacheco R."/>
            <person name="Padilla G."/>
            <person name="Ferreira P."/>
            <person name="Barriuso J."/>
            <person name="Kellner H."/>
            <person name="Castanera R."/>
            <person name="Alfaro M."/>
            <person name="Ramirez L."/>
            <person name="Pisabarro A.G."/>
            <person name="Kuo A."/>
            <person name="Tritt A."/>
            <person name="Lipzen A."/>
            <person name="He G."/>
            <person name="Yan M."/>
            <person name="Ng V."/>
            <person name="Cullen D."/>
            <person name="Martin F."/>
            <person name="Rosso M.-N."/>
            <person name="Henrissat B."/>
            <person name="Hibbett D."/>
            <person name="Martinez A.T."/>
            <person name="Grigoriev I.V."/>
        </authorList>
    </citation>
    <scope>NUCLEOTIDE SEQUENCE</scope>
    <source>
        <strain evidence="2">AH 44721</strain>
    </source>
</reference>
<gene>
    <name evidence="2" type="ORF">CPB84DRAFT_555382</name>
</gene>
<organism evidence="2 3">
    <name type="scientific">Gymnopilus junonius</name>
    <name type="common">Spectacular rustgill mushroom</name>
    <name type="synonym">Gymnopilus spectabilis subsp. junonius</name>
    <dbReference type="NCBI Taxonomy" id="109634"/>
    <lineage>
        <taxon>Eukaryota</taxon>
        <taxon>Fungi</taxon>
        <taxon>Dikarya</taxon>
        <taxon>Basidiomycota</taxon>
        <taxon>Agaricomycotina</taxon>
        <taxon>Agaricomycetes</taxon>
        <taxon>Agaricomycetidae</taxon>
        <taxon>Agaricales</taxon>
        <taxon>Agaricineae</taxon>
        <taxon>Hymenogastraceae</taxon>
        <taxon>Gymnopilus</taxon>
    </lineage>
</organism>
<proteinExistence type="predicted"/>
<dbReference type="EMBL" id="JADNYJ010000202">
    <property type="protein sequence ID" value="KAF8875097.1"/>
    <property type="molecule type" value="Genomic_DNA"/>
</dbReference>
<dbReference type="AlphaFoldDB" id="A0A9P5NAU0"/>
<name>A0A9P5NAU0_GYMJU</name>
<sequence length="73" mass="8290">MTLLANLAWAYFATCLYEDAWLYSNLILLDMGNLYNCYKQLASLKVLVKASMTAFRQTNPDIVTMVYVTPLGD</sequence>
<feature type="signal peptide" evidence="1">
    <location>
        <begin position="1"/>
        <end position="15"/>
    </location>
</feature>
<protein>
    <submittedName>
        <fullName evidence="2">Uncharacterized protein</fullName>
    </submittedName>
</protein>
<comment type="caution">
    <text evidence="2">The sequence shown here is derived from an EMBL/GenBank/DDBJ whole genome shotgun (WGS) entry which is preliminary data.</text>
</comment>
<evidence type="ECO:0000313" key="3">
    <source>
        <dbReference type="Proteomes" id="UP000724874"/>
    </source>
</evidence>
<feature type="chain" id="PRO_5040189520" evidence="1">
    <location>
        <begin position="16"/>
        <end position="73"/>
    </location>
</feature>
<accession>A0A9P5NAU0</accession>